<dbReference type="AlphaFoldDB" id="A0A448W9S9"/>
<protein>
    <recommendedName>
        <fullName evidence="4">AAA+ ATPase domain-containing protein</fullName>
    </recommendedName>
</protein>
<dbReference type="Pfam" id="PF13604">
    <property type="entry name" value="AAA_30"/>
    <property type="match status" value="1"/>
</dbReference>
<dbReference type="InterPro" id="IPR027417">
    <property type="entry name" value="P-loop_NTPase"/>
</dbReference>
<name>A0A448W9S9_9PLAT</name>
<proteinExistence type="predicted"/>
<keyword evidence="3" id="KW-1185">Reference proteome</keyword>
<dbReference type="SUPFAM" id="SSF52540">
    <property type="entry name" value="P-loop containing nucleoside triphosphate hydrolases"/>
    <property type="match status" value="2"/>
</dbReference>
<dbReference type="NCBIfam" id="TIGR01784">
    <property type="entry name" value="T_den_put_tspse"/>
    <property type="match status" value="1"/>
</dbReference>
<sequence length="814" mass="91000">MRSVLNQAAERNEERKQAEIEHLDCGARVLEKVTRHMSVFTKGDLMRAVKYVADVERREKLVSDALADKSVIALYQEDGRVTGYYTTSAVRVEEQRILRLSSYVSSVQNVFTSNQDIFKRTIESIVAVEGKLTEEQHHALTELLTSKSALQIVRGRAGVGKSHVLRQIAAIALECRIYAIGVAPTHKAKEALASDGFRHTDTIKGMLFKLANGRFALPKNSLLVVDEGGMIGNDDFSELLRVAATRKCTVILSGDERQLTSVQRGGMFEVLANKYGSSTILDIKRQDSDWGKQTAMALSNGDVRRAVSILEEEQRIKWSSDAIQSMQSLVADWHKSSYAIDDKIVLAVRNKDVAALNHGVRQYLKLEGKLKGQEIEVGGKKLGETGHVANRSGVVDDVTSIASNSSVNDTGVSACGTAMLEGGKDGNIIAMKTKASSKGRFYANIDYKAEQVRRSEENRERYRNPKNDVAFRRIFGSEKNKDILIHFINDVLELKSSDRIKEVIFLPTIQIPEIAAKKQSVVDVLCKDENGVQLIIEMQVSPQEGFEKRAQYYAAKAYSRQLNKGKEEGARYIDLKSHADETSESDLRKIIGSDQVIERAYEELNQFNWTEEELLTYEQETKRIMDNKAAEDYLIETAKAEGKAEGKAERNIEVAKNLKKAGVSTEIISQSTGLTKEEIKKLCYMTKKRPPSSPTGASPEAKKQDSRTGPPFQRVQEQVDENNTNKLTINPKYWYTDNNINTYVTNVVKPRLGGFEDDVSGAKCSFLLKNQLGKNNDLYYILYSGAVDSTEKSIPLDDRRDVFDELNSLIQGQD</sequence>
<reference evidence="2" key="1">
    <citation type="submission" date="2018-11" db="EMBL/GenBank/DDBJ databases">
        <authorList>
            <consortium name="Pathogen Informatics"/>
        </authorList>
    </citation>
    <scope>NUCLEOTIDE SEQUENCE</scope>
</reference>
<dbReference type="PANTHER" id="PTHR41317">
    <property type="entry name" value="PD-(D_E)XK NUCLEASE FAMILY TRANSPOSASE"/>
    <property type="match status" value="1"/>
</dbReference>
<gene>
    <name evidence="2" type="ORF">PXEA_LOCUS1</name>
</gene>
<dbReference type="Proteomes" id="UP000784294">
    <property type="component" value="Unassembled WGS sequence"/>
</dbReference>
<dbReference type="OrthoDB" id="6427855at2759"/>
<evidence type="ECO:0000313" key="2">
    <source>
        <dbReference type="EMBL" id="VEL06561.1"/>
    </source>
</evidence>
<dbReference type="Pfam" id="PF12784">
    <property type="entry name" value="PDDEXK_2"/>
    <property type="match status" value="1"/>
</dbReference>
<dbReference type="InterPro" id="IPR010106">
    <property type="entry name" value="RpnA"/>
</dbReference>
<organism evidence="2 3">
    <name type="scientific">Protopolystoma xenopodis</name>
    <dbReference type="NCBI Taxonomy" id="117903"/>
    <lineage>
        <taxon>Eukaryota</taxon>
        <taxon>Metazoa</taxon>
        <taxon>Spiralia</taxon>
        <taxon>Lophotrochozoa</taxon>
        <taxon>Platyhelminthes</taxon>
        <taxon>Monogenea</taxon>
        <taxon>Polyopisthocotylea</taxon>
        <taxon>Polystomatidea</taxon>
        <taxon>Polystomatidae</taxon>
        <taxon>Protopolystoma</taxon>
    </lineage>
</organism>
<evidence type="ECO:0008006" key="4">
    <source>
        <dbReference type="Google" id="ProtNLM"/>
    </source>
</evidence>
<comment type="caution">
    <text evidence="2">The sequence shown here is derived from an EMBL/GenBank/DDBJ whole genome shotgun (WGS) entry which is preliminary data.</text>
</comment>
<evidence type="ECO:0000313" key="3">
    <source>
        <dbReference type="Proteomes" id="UP000784294"/>
    </source>
</evidence>
<evidence type="ECO:0000256" key="1">
    <source>
        <dbReference type="SAM" id="MobiDB-lite"/>
    </source>
</evidence>
<accession>A0A448W9S9</accession>
<dbReference type="EMBL" id="CAAALY010000004">
    <property type="protein sequence ID" value="VEL06561.1"/>
    <property type="molecule type" value="Genomic_DNA"/>
</dbReference>
<feature type="region of interest" description="Disordered" evidence="1">
    <location>
        <begin position="686"/>
        <end position="723"/>
    </location>
</feature>
<dbReference type="PANTHER" id="PTHR41317:SF1">
    <property type="entry name" value="PD-(D_E)XK NUCLEASE FAMILY TRANSPOSASE"/>
    <property type="match status" value="1"/>
</dbReference>
<dbReference type="Gene3D" id="3.40.50.300">
    <property type="entry name" value="P-loop containing nucleotide triphosphate hydrolases"/>
    <property type="match status" value="1"/>
</dbReference>